<dbReference type="PANTHER" id="PTHR43825:SF3">
    <property type="entry name" value="PYRUVATE DEHYDROGENASE E1 COMPONENT"/>
    <property type="match status" value="1"/>
</dbReference>
<dbReference type="FunFam" id="3.40.50.970:FF:000011">
    <property type="entry name" value="Pyruvate dehydrogenase E1 component"/>
    <property type="match status" value="1"/>
</dbReference>
<dbReference type="GO" id="GO:0004739">
    <property type="term" value="F:pyruvate dehydrogenase (acetyl-transferring) activity"/>
    <property type="evidence" value="ECO:0007669"/>
    <property type="project" value="UniProtKB-EC"/>
</dbReference>
<dbReference type="FunFam" id="3.40.50.970:FF:000009">
    <property type="entry name" value="Pyruvate dehydrogenase E1 component"/>
    <property type="match status" value="1"/>
</dbReference>
<comment type="cofactor">
    <cofactor evidence="10">
        <name>Mg(2+)</name>
        <dbReference type="ChEBI" id="CHEBI:18420"/>
    </cofactor>
</comment>
<protein>
    <recommendedName>
        <fullName evidence="4 9">Pyruvate dehydrogenase E1 component</fullName>
        <ecNumber evidence="3 9">1.2.4.1</ecNumber>
    </recommendedName>
</protein>
<name>A0A432YNN3_9GAMM</name>
<evidence type="ECO:0000259" key="13">
    <source>
        <dbReference type="Pfam" id="PF22613"/>
    </source>
</evidence>
<dbReference type="OrthoDB" id="9759664at2"/>
<evidence type="ECO:0000256" key="3">
    <source>
        <dbReference type="ARBA" id="ARBA00012281"/>
    </source>
</evidence>
<dbReference type="InterPro" id="IPR005474">
    <property type="entry name" value="Transketolase_N"/>
</dbReference>
<dbReference type="Gene3D" id="3.40.50.920">
    <property type="match status" value="1"/>
</dbReference>
<dbReference type="SUPFAM" id="SSF52518">
    <property type="entry name" value="Thiamin diphosphate-binding fold (THDP-binding)"/>
    <property type="match status" value="2"/>
</dbReference>
<keyword evidence="6 9" id="KW-0786">Thiamine pyrophosphate</keyword>
<dbReference type="PANTHER" id="PTHR43825">
    <property type="entry name" value="PYRUVATE DEHYDROGENASE E1 COMPONENT"/>
    <property type="match status" value="1"/>
</dbReference>
<dbReference type="InterPro" id="IPR041621">
    <property type="entry name" value="PDH_E1_M"/>
</dbReference>
<evidence type="ECO:0000256" key="8">
    <source>
        <dbReference type="ARBA" id="ARBA00051231"/>
    </source>
</evidence>
<dbReference type="InterPro" id="IPR029061">
    <property type="entry name" value="THDP-binding"/>
</dbReference>
<dbReference type="AlphaFoldDB" id="A0A432YNN3"/>
<reference evidence="15" key="1">
    <citation type="journal article" date="2018" name="Front. Microbiol.">
        <title>Genome-Based Analysis Reveals the Taxonomy and Diversity of the Family Idiomarinaceae.</title>
        <authorList>
            <person name="Liu Y."/>
            <person name="Lai Q."/>
            <person name="Shao Z."/>
        </authorList>
    </citation>
    <scope>NUCLEOTIDE SEQUENCE [LARGE SCALE GENOMIC DNA]</scope>
    <source>
        <strain evidence="15">CVS-6</strain>
    </source>
</reference>
<feature type="binding site" evidence="10">
    <location>
        <position position="230"/>
    </location>
    <ligand>
        <name>Mg(2+)</name>
        <dbReference type="ChEBI" id="CHEBI:18420"/>
    </ligand>
</feature>
<evidence type="ECO:0000256" key="10">
    <source>
        <dbReference type="PIRSR" id="PIRSR000156-1"/>
    </source>
</evidence>
<evidence type="ECO:0000259" key="12">
    <source>
        <dbReference type="Pfam" id="PF17831"/>
    </source>
</evidence>
<keyword evidence="5 9" id="KW-0560">Oxidoreductase</keyword>
<feature type="binding site" evidence="10">
    <location>
        <position position="260"/>
    </location>
    <ligand>
        <name>Mg(2+)</name>
        <dbReference type="ChEBI" id="CHEBI:18420"/>
    </ligand>
</feature>
<dbReference type="InterPro" id="IPR004660">
    <property type="entry name" value="PDH_E1"/>
</dbReference>
<dbReference type="Gene3D" id="3.40.50.970">
    <property type="match status" value="2"/>
</dbReference>
<dbReference type="InterPro" id="IPR055152">
    <property type="entry name" value="Transketolase-like_C_2"/>
</dbReference>
<evidence type="ECO:0000256" key="7">
    <source>
        <dbReference type="ARBA" id="ARBA00023317"/>
    </source>
</evidence>
<dbReference type="PIRSF" id="PIRSF000156">
    <property type="entry name" value="Pyruvate_dh_E1"/>
    <property type="match status" value="1"/>
</dbReference>
<dbReference type="Pfam" id="PF22613">
    <property type="entry name" value="Transketolase_C_1"/>
    <property type="match status" value="1"/>
</dbReference>
<dbReference type="RefSeq" id="WP_126753867.1">
    <property type="nucleotide sequence ID" value="NZ_PIPY01000003.1"/>
</dbReference>
<dbReference type="CDD" id="cd02017">
    <property type="entry name" value="TPP_E1_EcPDC_like"/>
    <property type="match status" value="1"/>
</dbReference>
<dbReference type="InterPro" id="IPR035807">
    <property type="entry name" value="PDC_E1_N"/>
</dbReference>
<organism evidence="14 15">
    <name type="scientific">Pseudidiomarina insulisalsae</name>
    <dbReference type="NCBI Taxonomy" id="575789"/>
    <lineage>
        <taxon>Bacteria</taxon>
        <taxon>Pseudomonadati</taxon>
        <taxon>Pseudomonadota</taxon>
        <taxon>Gammaproteobacteria</taxon>
        <taxon>Alteromonadales</taxon>
        <taxon>Idiomarinaceae</taxon>
        <taxon>Pseudidiomarina</taxon>
    </lineage>
</organism>
<dbReference type="Pfam" id="PF17831">
    <property type="entry name" value="PDH_E1_M"/>
    <property type="match status" value="1"/>
</dbReference>
<dbReference type="NCBIfam" id="TIGR00759">
    <property type="entry name" value="aceE"/>
    <property type="match status" value="1"/>
</dbReference>
<evidence type="ECO:0000256" key="5">
    <source>
        <dbReference type="ARBA" id="ARBA00023002"/>
    </source>
</evidence>
<dbReference type="InterPro" id="IPR051157">
    <property type="entry name" value="PDH/Transketolase"/>
</dbReference>
<dbReference type="Pfam" id="PF00456">
    <property type="entry name" value="Transketolase_N"/>
    <property type="match status" value="1"/>
</dbReference>
<feature type="binding site" evidence="10">
    <location>
        <position position="262"/>
    </location>
    <ligand>
        <name>Mg(2+)</name>
        <dbReference type="ChEBI" id="CHEBI:18420"/>
    </ligand>
</feature>
<dbReference type="EC" id="1.2.4.1" evidence="3 9"/>
<evidence type="ECO:0000259" key="11">
    <source>
        <dbReference type="Pfam" id="PF00456"/>
    </source>
</evidence>
<accession>A0A432YNN3</accession>
<comment type="function">
    <text evidence="2 9">Component of the pyruvate dehydrogenase (PDH) complex, that catalyzes the overall conversion of pyruvate to acetyl-CoA and CO(2).</text>
</comment>
<feature type="domain" description="Transketolase-like C-terminal" evidence="13">
    <location>
        <begin position="712"/>
        <end position="846"/>
    </location>
</feature>
<evidence type="ECO:0000256" key="6">
    <source>
        <dbReference type="ARBA" id="ARBA00023052"/>
    </source>
</evidence>
<keyword evidence="10" id="KW-0460">Magnesium</keyword>
<evidence type="ECO:0000313" key="14">
    <source>
        <dbReference type="EMBL" id="RUO62502.1"/>
    </source>
</evidence>
<evidence type="ECO:0000256" key="2">
    <source>
        <dbReference type="ARBA" id="ARBA00003157"/>
    </source>
</evidence>
<keyword evidence="7 9" id="KW-0670">Pyruvate</keyword>
<dbReference type="InterPro" id="IPR009014">
    <property type="entry name" value="Transketo_C/PFOR_II"/>
</dbReference>
<dbReference type="EMBL" id="PIPY01000003">
    <property type="protein sequence ID" value="RUO62502.1"/>
    <property type="molecule type" value="Genomic_DNA"/>
</dbReference>
<feature type="domain" description="Transketolase N-terminal" evidence="11">
    <location>
        <begin position="105"/>
        <end position="293"/>
    </location>
</feature>
<proteinExistence type="predicted"/>
<keyword evidence="10" id="KW-0479">Metal-binding</keyword>
<gene>
    <name evidence="14" type="primary">aceE</name>
    <name evidence="14" type="ORF">CWI71_03450</name>
</gene>
<dbReference type="Proteomes" id="UP000288259">
    <property type="component" value="Unassembled WGS sequence"/>
</dbReference>
<evidence type="ECO:0000256" key="9">
    <source>
        <dbReference type="PIRNR" id="PIRNR000156"/>
    </source>
</evidence>
<evidence type="ECO:0000256" key="4">
    <source>
        <dbReference type="ARBA" id="ARBA00017172"/>
    </source>
</evidence>
<dbReference type="SUPFAM" id="SSF52922">
    <property type="entry name" value="TK C-terminal domain-like"/>
    <property type="match status" value="1"/>
</dbReference>
<evidence type="ECO:0000256" key="1">
    <source>
        <dbReference type="ARBA" id="ARBA00001964"/>
    </source>
</evidence>
<comment type="catalytic activity">
    <reaction evidence="8 9">
        <text>N(6)-[(R)-lipoyl]-L-lysyl-[protein] + pyruvate + H(+) = N(6)-[(R)-S(8)-acetyldihydrolipoyl]-L-lysyl-[protein] + CO2</text>
        <dbReference type="Rhea" id="RHEA:19189"/>
        <dbReference type="Rhea" id="RHEA-COMP:10474"/>
        <dbReference type="Rhea" id="RHEA-COMP:10478"/>
        <dbReference type="ChEBI" id="CHEBI:15361"/>
        <dbReference type="ChEBI" id="CHEBI:15378"/>
        <dbReference type="ChEBI" id="CHEBI:16526"/>
        <dbReference type="ChEBI" id="CHEBI:83099"/>
        <dbReference type="ChEBI" id="CHEBI:83111"/>
        <dbReference type="EC" id="1.2.4.1"/>
    </reaction>
</comment>
<dbReference type="GO" id="GO:0000287">
    <property type="term" value="F:magnesium ion binding"/>
    <property type="evidence" value="ECO:0007669"/>
    <property type="project" value="UniProtKB-ARBA"/>
</dbReference>
<comment type="caution">
    <text evidence="14">The sequence shown here is derived from an EMBL/GenBank/DDBJ whole genome shotgun (WGS) entry which is preliminary data.</text>
</comment>
<sequence length="889" mass="99883">MTDHFKDDLDPQETREWLDALEVVLEEDGPERGHFLLESLIEKARRSGAYLPYAATTAYLNTIPASQEPTMPGDQSMEARVRAAIRWNALAMVLRASKKELELGGHISSFASSAMIYDVGFNHFFRAPTDEDGGDFLFIQGHASPGIYARAYLEGRISEDELNNFRQEVDGEGISSYPHPKLMPDFWQFPTVSMGLGPIQAIYQARYLKYLTDRGIKDCSKQRVYCFLGDGEVDEPESLGAIGLATREGLDNLTFIVNCNLQRLDGPVRGNGKIIQELEGTFRGAGWEVIKVIWGRYWDPLLYRDTEGKLAQIMQETVDGEYQNYKAKGGAYTREHFFGKTEETKEMVANLSDEDIWRLNRGGHDPVKVYAAYHKAVNTKGRPQVILAKTVKGYGMGSAGEGKNIAHQVKKMDMEAIKHFRDRFNIPVKDDELEDIPFYKFPDDSPEMKYMRERREALGGYMPKRRANTDVELEMPPLKAFESVLKGSGDRQISTTMAFVRVLTALLKDKKIGKRVVPIIPDEARTFGMEGLFRQVGIYSSQGQKYEPQDADQVAYYREDKEGQVLQEGINELGAMASWVAAATSYSTNNVPMIPFYIYYSMFGFQRVGDLVWAAGDSQARGFLVGGTAGRTTLNGEGLQHQDGSSHILFNTVPNCVTYDPTFGYEIAVIVQDGLRRMYGEQENVFYYITVMNENYHQPEMPEGVEEGIIKGMYELEKHEAKKTKAEVQLLGSGTILQQVRAAAEILADKYGVTSTVYSATSFNELAREGLDVDRYNMLNPTKKEKVAYVTKLLEKAKGPTIAATDYQKLYADQIRAWVPTPYRVLGTDGFGRSDSRENLRRHFEVSAEYITVAALAELAKAGDIDKKVVAQAIKDFGIDVDKTNPLYA</sequence>
<feature type="domain" description="Pyruvate dehydrogenase E1 component middle" evidence="12">
    <location>
        <begin position="479"/>
        <end position="699"/>
    </location>
</feature>
<keyword evidence="15" id="KW-1185">Reference proteome</keyword>
<evidence type="ECO:0000313" key="15">
    <source>
        <dbReference type="Proteomes" id="UP000288259"/>
    </source>
</evidence>
<comment type="cofactor">
    <cofactor evidence="1 9">
        <name>thiamine diphosphate</name>
        <dbReference type="ChEBI" id="CHEBI:58937"/>
    </cofactor>
</comment>